<evidence type="ECO:0000313" key="5">
    <source>
        <dbReference type="EMBL" id="EKC75298.1"/>
    </source>
</evidence>
<dbReference type="Pfam" id="PF00475">
    <property type="entry name" value="IGPD"/>
    <property type="match status" value="1"/>
</dbReference>
<dbReference type="PANTHER" id="PTHR23133:SF2">
    <property type="entry name" value="IMIDAZOLEGLYCEROL-PHOSPHATE DEHYDRATASE"/>
    <property type="match status" value="1"/>
</dbReference>
<evidence type="ECO:0000256" key="1">
    <source>
        <dbReference type="ARBA" id="ARBA00005047"/>
    </source>
</evidence>
<name>K1TZE4_9ZZZZ</name>
<dbReference type="SUPFAM" id="SSF54211">
    <property type="entry name" value="Ribosomal protein S5 domain 2-like"/>
    <property type="match status" value="1"/>
</dbReference>
<evidence type="ECO:0000256" key="4">
    <source>
        <dbReference type="ARBA" id="ARBA00023239"/>
    </source>
</evidence>
<dbReference type="GO" id="GO:0000105">
    <property type="term" value="P:L-histidine biosynthetic process"/>
    <property type="evidence" value="ECO:0007669"/>
    <property type="project" value="UniProtKB-KW"/>
</dbReference>
<sequence>MREVTIERNTNETQIELTLNLDGAGRYQVDTGCGFLNHMLELFARHGRFDLVLTCHGDVEVDYH</sequence>
<dbReference type="InterPro" id="IPR000807">
    <property type="entry name" value="ImidazoleglycerolP_deHydtase"/>
</dbReference>
<dbReference type="GO" id="GO:0004424">
    <property type="term" value="F:imidazoleglycerol-phosphate dehydratase activity"/>
    <property type="evidence" value="ECO:0007669"/>
    <property type="project" value="InterPro"/>
</dbReference>
<dbReference type="FunFam" id="3.30.230.40:FF:000003">
    <property type="entry name" value="Imidazoleglycerol-phosphate dehydratase HisB"/>
    <property type="match status" value="1"/>
</dbReference>
<dbReference type="AlphaFoldDB" id="K1TZE4"/>
<gene>
    <name evidence="5" type="ORF">LEA_05286</name>
</gene>
<evidence type="ECO:0000256" key="2">
    <source>
        <dbReference type="ARBA" id="ARBA00022605"/>
    </source>
</evidence>
<evidence type="ECO:0000256" key="3">
    <source>
        <dbReference type="ARBA" id="ARBA00023102"/>
    </source>
</evidence>
<protein>
    <submittedName>
        <fullName evidence="5">Imidazoleglycerol-phosphate dehydratase</fullName>
    </submittedName>
</protein>
<keyword evidence="2" id="KW-0028">Amino-acid biosynthesis</keyword>
<accession>K1TZE4</accession>
<dbReference type="InterPro" id="IPR038494">
    <property type="entry name" value="IGPD_sf"/>
</dbReference>
<dbReference type="InterPro" id="IPR020568">
    <property type="entry name" value="Ribosomal_Su5_D2-typ_SF"/>
</dbReference>
<comment type="pathway">
    <text evidence="1">Amino-acid biosynthesis; L-histidine biosynthesis; L-histidine from 5-phospho-alpha-D-ribose 1-diphosphate: step 6/9.</text>
</comment>
<dbReference type="EMBL" id="AJWY01003457">
    <property type="protein sequence ID" value="EKC75298.1"/>
    <property type="molecule type" value="Genomic_DNA"/>
</dbReference>
<feature type="non-terminal residue" evidence="5">
    <location>
        <position position="64"/>
    </location>
</feature>
<dbReference type="PANTHER" id="PTHR23133">
    <property type="entry name" value="IMIDAZOLEGLYCEROL-PHOSPHATE DEHYDRATASE HIS7"/>
    <property type="match status" value="1"/>
</dbReference>
<comment type="caution">
    <text evidence="5">The sequence shown here is derived from an EMBL/GenBank/DDBJ whole genome shotgun (WGS) entry which is preliminary data.</text>
</comment>
<keyword evidence="4" id="KW-0456">Lyase</keyword>
<reference evidence="5" key="1">
    <citation type="journal article" date="2013" name="Environ. Microbiol.">
        <title>Microbiota from the distal guts of lean and obese adolescents exhibit partial functional redundancy besides clear differences in community structure.</title>
        <authorList>
            <person name="Ferrer M."/>
            <person name="Ruiz A."/>
            <person name="Lanza F."/>
            <person name="Haange S.B."/>
            <person name="Oberbach A."/>
            <person name="Till H."/>
            <person name="Bargiela R."/>
            <person name="Campoy C."/>
            <person name="Segura M.T."/>
            <person name="Richter M."/>
            <person name="von Bergen M."/>
            <person name="Seifert J."/>
            <person name="Suarez A."/>
        </authorList>
    </citation>
    <scope>NUCLEOTIDE SEQUENCE</scope>
</reference>
<keyword evidence="3" id="KW-0368">Histidine biosynthesis</keyword>
<proteinExistence type="predicted"/>
<organism evidence="5">
    <name type="scientific">human gut metagenome</name>
    <dbReference type="NCBI Taxonomy" id="408170"/>
    <lineage>
        <taxon>unclassified sequences</taxon>
        <taxon>metagenomes</taxon>
        <taxon>organismal metagenomes</taxon>
    </lineage>
</organism>
<dbReference type="Gene3D" id="3.30.230.40">
    <property type="entry name" value="Imidazole glycerol phosphate dehydratase, domain 1"/>
    <property type="match status" value="1"/>
</dbReference>